<dbReference type="AlphaFoldDB" id="A0AB39P2A1"/>
<protein>
    <submittedName>
        <fullName evidence="2">Uncharacterized protein</fullName>
    </submittedName>
</protein>
<feature type="compositionally biased region" description="Polar residues" evidence="1">
    <location>
        <begin position="1"/>
        <end position="12"/>
    </location>
</feature>
<accession>A0AB39P2A1</accession>
<sequence>MRLAETGSSRNTDNAHMDEGGEEADLLLGIEDGLDPRPADDGAGPDGDVVTGPSSWWNHRLCQTCGHSFRRGDRVRIDREVRTVRHLDLALDCAVLEEKDAESAARQGDLETAALSEGLLDAWPPQVPVTRIPLGDWRLPNPATGLPAPVCLYCGHTFRAGEYVVVCPCQPERAACGAAVHRDPAAGLSCWERWRPAGRVTVCPVTLAKVRSRPS</sequence>
<gene>
    <name evidence="2" type="ORF">AB5J56_10880</name>
</gene>
<evidence type="ECO:0000256" key="1">
    <source>
        <dbReference type="SAM" id="MobiDB-lite"/>
    </source>
</evidence>
<feature type="region of interest" description="Disordered" evidence="1">
    <location>
        <begin position="1"/>
        <end position="53"/>
    </location>
</feature>
<proteinExistence type="predicted"/>
<dbReference type="RefSeq" id="WP_369232446.1">
    <property type="nucleotide sequence ID" value="NZ_CP163435.1"/>
</dbReference>
<evidence type="ECO:0000313" key="2">
    <source>
        <dbReference type="EMBL" id="XDQ25155.1"/>
    </source>
</evidence>
<dbReference type="EMBL" id="CP163435">
    <property type="protein sequence ID" value="XDQ25155.1"/>
    <property type="molecule type" value="Genomic_DNA"/>
</dbReference>
<organism evidence="2">
    <name type="scientific">Streptomyces sp. R21</name>
    <dbReference type="NCBI Taxonomy" id="3238627"/>
    <lineage>
        <taxon>Bacteria</taxon>
        <taxon>Bacillati</taxon>
        <taxon>Actinomycetota</taxon>
        <taxon>Actinomycetes</taxon>
        <taxon>Kitasatosporales</taxon>
        <taxon>Streptomycetaceae</taxon>
        <taxon>Streptomyces</taxon>
    </lineage>
</organism>
<name>A0AB39P2A1_9ACTN</name>
<reference evidence="2" key="1">
    <citation type="submission" date="2024-07" db="EMBL/GenBank/DDBJ databases">
        <authorList>
            <person name="Yu S.T."/>
        </authorList>
    </citation>
    <scope>NUCLEOTIDE SEQUENCE</scope>
    <source>
        <strain evidence="2">R21</strain>
    </source>
</reference>